<evidence type="ECO:0000313" key="4">
    <source>
        <dbReference type="Proteomes" id="UP001597018"/>
    </source>
</evidence>
<dbReference type="Proteomes" id="UP001597018">
    <property type="component" value="Unassembled WGS sequence"/>
</dbReference>
<accession>A0ABW3FLV3</accession>
<name>A0ABW3FLV3_9PSEU</name>
<dbReference type="Pfam" id="PF13556">
    <property type="entry name" value="HTH_30"/>
    <property type="match status" value="1"/>
</dbReference>
<dbReference type="InterPro" id="IPR025736">
    <property type="entry name" value="PucR_C-HTH_dom"/>
</dbReference>
<dbReference type="InterPro" id="IPR051448">
    <property type="entry name" value="CdaR-like_regulators"/>
</dbReference>
<dbReference type="InterPro" id="IPR012914">
    <property type="entry name" value="PucR_dom"/>
</dbReference>
<dbReference type="PANTHER" id="PTHR33744">
    <property type="entry name" value="CARBOHYDRATE DIACID REGULATOR"/>
    <property type="match status" value="1"/>
</dbReference>
<evidence type="ECO:0000313" key="3">
    <source>
        <dbReference type="EMBL" id="MFD0919494.1"/>
    </source>
</evidence>
<reference evidence="4" key="1">
    <citation type="journal article" date="2019" name="Int. J. Syst. Evol. Microbiol.">
        <title>The Global Catalogue of Microorganisms (GCM) 10K type strain sequencing project: providing services to taxonomists for standard genome sequencing and annotation.</title>
        <authorList>
            <consortium name="The Broad Institute Genomics Platform"/>
            <consortium name="The Broad Institute Genome Sequencing Center for Infectious Disease"/>
            <person name="Wu L."/>
            <person name="Ma J."/>
        </authorList>
    </citation>
    <scope>NUCLEOTIDE SEQUENCE [LARGE SCALE GENOMIC DNA]</scope>
    <source>
        <strain evidence="4">CCUG 56401</strain>
    </source>
</reference>
<organism evidence="3 4">
    <name type="scientific">Saccharopolyspora rosea</name>
    <dbReference type="NCBI Taxonomy" id="524884"/>
    <lineage>
        <taxon>Bacteria</taxon>
        <taxon>Bacillati</taxon>
        <taxon>Actinomycetota</taxon>
        <taxon>Actinomycetes</taxon>
        <taxon>Pseudonocardiales</taxon>
        <taxon>Pseudonocardiaceae</taxon>
        <taxon>Saccharopolyspora</taxon>
    </lineage>
</organism>
<dbReference type="Gene3D" id="1.10.10.2840">
    <property type="entry name" value="PucR C-terminal helix-turn-helix domain"/>
    <property type="match status" value="1"/>
</dbReference>
<sequence length="506" mass="53314">MVGPVLVKQVLELADLGVAPLWVPDHALERTATGVNTADMANPATYLSPGEIVLTGLVWWQPHHRGTARAFVAAVRAAGAVALIAGEGVHGRVPDELVDACRHHELPLFSVPQNTTFRTILDRIYLRLWADLRESDAPALPSTVKDELLEGIARDAPLDDVLATAVERLGLADLALASAAGRVIADSTPHVAGGPKDTCVPVGPGPRSPFDGWFLRTTRAVTARHRPVLDELAALLSTRLAQHRERLAEQGAAAGALLTALDAEDTAAIPDVVRACGLPTGTDLTPLVVRTPGAPTTWAVDAAHELLAACAARFAACEGGSGESIVVAAAPPGQLVQRVREHLPTLQRLLDGDPAIAVGIGPSADPRDLAAALRSARYAADAAERRPTSTTRACAVPEMTNLHALLEGLPAAVSQAFRASTIGPVTGYDAAKGTRLLETLQTFLDNGASWTRTAAAMHLHVNTIHYRIERVEALTGRRVADPHDQIDLHAALILHQHTTTHPAAAP</sequence>
<comment type="caution">
    <text evidence="3">The sequence shown here is derived from an EMBL/GenBank/DDBJ whole genome shotgun (WGS) entry which is preliminary data.</text>
</comment>
<dbReference type="Pfam" id="PF07905">
    <property type="entry name" value="PucR"/>
    <property type="match status" value="1"/>
</dbReference>
<dbReference type="EMBL" id="JBHTIW010000003">
    <property type="protein sequence ID" value="MFD0919494.1"/>
    <property type="molecule type" value="Genomic_DNA"/>
</dbReference>
<proteinExistence type="predicted"/>
<feature type="domain" description="PucR C-terminal helix-turn-helix" evidence="2">
    <location>
        <begin position="436"/>
        <end position="493"/>
    </location>
</feature>
<feature type="domain" description="Purine catabolism PurC-like" evidence="1">
    <location>
        <begin position="10"/>
        <end position="125"/>
    </location>
</feature>
<protein>
    <submittedName>
        <fullName evidence="3">Helix-turn-helix domain-containing protein</fullName>
    </submittedName>
</protein>
<evidence type="ECO:0000259" key="1">
    <source>
        <dbReference type="Pfam" id="PF07905"/>
    </source>
</evidence>
<gene>
    <name evidence="3" type="ORF">ACFQ16_07045</name>
</gene>
<evidence type="ECO:0000259" key="2">
    <source>
        <dbReference type="Pfam" id="PF13556"/>
    </source>
</evidence>
<keyword evidence="4" id="KW-1185">Reference proteome</keyword>
<dbReference type="InterPro" id="IPR042070">
    <property type="entry name" value="PucR_C-HTH_sf"/>
</dbReference>
<dbReference type="RefSeq" id="WP_380757049.1">
    <property type="nucleotide sequence ID" value="NZ_JBHTIW010000003.1"/>
</dbReference>
<dbReference type="PANTHER" id="PTHR33744:SF7">
    <property type="entry name" value="PUCR FAMILY TRANSCRIPTIONAL REGULATOR"/>
    <property type="match status" value="1"/>
</dbReference>